<feature type="domain" description="Major facilitator superfamily (MFS) profile" evidence="8">
    <location>
        <begin position="31"/>
        <end position="470"/>
    </location>
</feature>
<feature type="transmembrane region" description="Helical" evidence="7">
    <location>
        <begin position="190"/>
        <end position="210"/>
    </location>
</feature>
<feature type="transmembrane region" description="Helical" evidence="7">
    <location>
        <begin position="366"/>
        <end position="390"/>
    </location>
</feature>
<dbReference type="PANTHER" id="PTHR23506:SF23">
    <property type="entry name" value="GH10249P"/>
    <property type="match status" value="1"/>
</dbReference>
<dbReference type="KEGG" id="ptkz:JDV02_007499"/>
<evidence type="ECO:0000256" key="5">
    <source>
        <dbReference type="ARBA" id="ARBA00023136"/>
    </source>
</evidence>
<evidence type="ECO:0000256" key="4">
    <source>
        <dbReference type="ARBA" id="ARBA00022989"/>
    </source>
</evidence>
<dbReference type="CDD" id="cd17325">
    <property type="entry name" value="MFS_MdtG_SLC18_like"/>
    <property type="match status" value="1"/>
</dbReference>
<proteinExistence type="predicted"/>
<evidence type="ECO:0000256" key="3">
    <source>
        <dbReference type="ARBA" id="ARBA00022692"/>
    </source>
</evidence>
<feature type="transmembrane region" description="Helical" evidence="7">
    <location>
        <begin position="132"/>
        <end position="150"/>
    </location>
</feature>
<keyword evidence="4 7" id="KW-1133">Transmembrane helix</keyword>
<feature type="transmembrane region" description="Helical" evidence="7">
    <location>
        <begin position="340"/>
        <end position="360"/>
    </location>
</feature>
<feature type="transmembrane region" description="Helical" evidence="7">
    <location>
        <begin position="105"/>
        <end position="126"/>
    </location>
</feature>
<dbReference type="GO" id="GO:0022857">
    <property type="term" value="F:transmembrane transporter activity"/>
    <property type="evidence" value="ECO:0007669"/>
    <property type="project" value="InterPro"/>
</dbReference>
<evidence type="ECO:0000256" key="2">
    <source>
        <dbReference type="ARBA" id="ARBA00022448"/>
    </source>
</evidence>
<dbReference type="SUPFAM" id="SSF103473">
    <property type="entry name" value="MFS general substrate transporter"/>
    <property type="match status" value="1"/>
</dbReference>
<dbReference type="PANTHER" id="PTHR23506">
    <property type="entry name" value="GH10249P"/>
    <property type="match status" value="1"/>
</dbReference>
<feature type="transmembrane region" description="Helical" evidence="7">
    <location>
        <begin position="411"/>
        <end position="432"/>
    </location>
</feature>
<protein>
    <recommendedName>
        <fullName evidence="8">Major facilitator superfamily (MFS) profile domain-containing protein</fullName>
    </recommendedName>
</protein>
<evidence type="ECO:0000259" key="8">
    <source>
        <dbReference type="PROSITE" id="PS50850"/>
    </source>
</evidence>
<evidence type="ECO:0000313" key="10">
    <source>
        <dbReference type="Proteomes" id="UP000829364"/>
    </source>
</evidence>
<dbReference type="InterPro" id="IPR011701">
    <property type="entry name" value="MFS"/>
</dbReference>
<dbReference type="AlphaFoldDB" id="A0A9Q8VDS7"/>
<name>A0A9Q8VDS7_9HYPO</name>
<evidence type="ECO:0000256" key="7">
    <source>
        <dbReference type="SAM" id="Phobius"/>
    </source>
</evidence>
<dbReference type="PROSITE" id="PS50850">
    <property type="entry name" value="MFS"/>
    <property type="match status" value="1"/>
</dbReference>
<dbReference type="EMBL" id="CP086360">
    <property type="protein sequence ID" value="UNI21516.1"/>
    <property type="molecule type" value="Genomic_DNA"/>
</dbReference>
<reference evidence="9" key="1">
    <citation type="submission" date="2021-11" db="EMBL/GenBank/DDBJ databases">
        <title>Purpureocillium_takamizusanense_genome.</title>
        <authorList>
            <person name="Nguyen N.-H."/>
        </authorList>
    </citation>
    <scope>NUCLEOTIDE SEQUENCE</scope>
    <source>
        <strain evidence="9">PT3</strain>
    </source>
</reference>
<dbReference type="InterPro" id="IPR020846">
    <property type="entry name" value="MFS_dom"/>
</dbReference>
<sequence length="481" mass="52125">MSTMARSIRAKVTRQGERPVLLDIRSSTLLIVFTVAMAIFTDLFPYAVIVPVLPYALPERTGVPRDSVQRWMSVSLAAFGASVLVFSPIWGVLADRIQSRRAPMLAGLFLLGASTLLLTLMNSVAMMVAGRVLQGMTGALTWAVGLALVVDTVDPKHIGQAMGWIGTSMSWAALSAPLLGGVVYGKGGWYQVWAMCYALIAGDIVLRFVIIEKKRAKKWQTVESEPVSRSTTDDKEKEQSSSQSADRDPEASLTPAPGTGQVTLGGILRMLKNPRLIAAFWGCVVESSIQTAFDAIIPLQVETLFGWDSIGAGLIFLPFIIPTFLSPVAGSLGDRYGAKWLTTFGFFLSTPFLICLRFVSENTIQHKVMLCGLLFGIGLGITCTMGPLMAEISWSMKDNRKESQLEREPIALAYALYNVAYAVGCMVGPLLGGFIRDQHGWPTVGWALAILTSFTGVTQLLWIGGPLKLRSQRLAPTAEAL</sequence>
<dbReference type="InterPro" id="IPR036259">
    <property type="entry name" value="MFS_trans_sf"/>
</dbReference>
<dbReference type="RefSeq" id="XP_047844997.1">
    <property type="nucleotide sequence ID" value="XM_047988998.1"/>
</dbReference>
<feature type="transmembrane region" description="Helical" evidence="7">
    <location>
        <begin position="73"/>
        <end position="93"/>
    </location>
</feature>
<keyword evidence="10" id="KW-1185">Reference proteome</keyword>
<evidence type="ECO:0000313" key="9">
    <source>
        <dbReference type="EMBL" id="UNI21516.1"/>
    </source>
</evidence>
<keyword evidence="2" id="KW-0813">Transport</keyword>
<evidence type="ECO:0000256" key="1">
    <source>
        <dbReference type="ARBA" id="ARBA00004141"/>
    </source>
</evidence>
<dbReference type="Gene3D" id="1.20.1250.20">
    <property type="entry name" value="MFS general substrate transporter like domains"/>
    <property type="match status" value="2"/>
</dbReference>
<dbReference type="InterPro" id="IPR050930">
    <property type="entry name" value="MFS_Vesicular_Transporter"/>
</dbReference>
<accession>A0A9Q8VDS7</accession>
<feature type="transmembrane region" description="Helical" evidence="7">
    <location>
        <begin position="309"/>
        <end position="328"/>
    </location>
</feature>
<dbReference type="GeneID" id="72069447"/>
<feature type="transmembrane region" description="Helical" evidence="7">
    <location>
        <begin position="162"/>
        <end position="184"/>
    </location>
</feature>
<comment type="subcellular location">
    <subcellularLocation>
        <location evidence="1">Membrane</location>
        <topology evidence="1">Multi-pass membrane protein</topology>
    </subcellularLocation>
</comment>
<feature type="transmembrane region" description="Helical" evidence="7">
    <location>
        <begin position="444"/>
        <end position="463"/>
    </location>
</feature>
<gene>
    <name evidence="9" type="ORF">JDV02_007499</name>
</gene>
<dbReference type="GO" id="GO:0016020">
    <property type="term" value="C:membrane"/>
    <property type="evidence" value="ECO:0007669"/>
    <property type="project" value="UniProtKB-SubCell"/>
</dbReference>
<feature type="transmembrane region" description="Helical" evidence="7">
    <location>
        <begin position="28"/>
        <end position="53"/>
    </location>
</feature>
<keyword evidence="5 7" id="KW-0472">Membrane</keyword>
<dbReference type="Proteomes" id="UP000829364">
    <property type="component" value="Chromosome 7"/>
</dbReference>
<keyword evidence="3 7" id="KW-0812">Transmembrane</keyword>
<evidence type="ECO:0000256" key="6">
    <source>
        <dbReference type="SAM" id="MobiDB-lite"/>
    </source>
</evidence>
<dbReference type="Pfam" id="PF07690">
    <property type="entry name" value="MFS_1"/>
    <property type="match status" value="1"/>
</dbReference>
<feature type="compositionally biased region" description="Basic and acidic residues" evidence="6">
    <location>
        <begin position="231"/>
        <end position="250"/>
    </location>
</feature>
<organism evidence="9 10">
    <name type="scientific">Purpureocillium takamizusanense</name>
    <dbReference type="NCBI Taxonomy" id="2060973"/>
    <lineage>
        <taxon>Eukaryota</taxon>
        <taxon>Fungi</taxon>
        <taxon>Dikarya</taxon>
        <taxon>Ascomycota</taxon>
        <taxon>Pezizomycotina</taxon>
        <taxon>Sordariomycetes</taxon>
        <taxon>Hypocreomycetidae</taxon>
        <taxon>Hypocreales</taxon>
        <taxon>Ophiocordycipitaceae</taxon>
        <taxon>Purpureocillium</taxon>
    </lineage>
</organism>
<feature type="region of interest" description="Disordered" evidence="6">
    <location>
        <begin position="222"/>
        <end position="259"/>
    </location>
</feature>
<dbReference type="OrthoDB" id="5086884at2759"/>